<feature type="non-terminal residue" evidence="1">
    <location>
        <position position="1"/>
    </location>
</feature>
<name>A0A381U028_9ZZZZ</name>
<proteinExistence type="predicted"/>
<accession>A0A381U028</accession>
<protein>
    <submittedName>
        <fullName evidence="1">Uncharacterized protein</fullName>
    </submittedName>
</protein>
<organism evidence="1">
    <name type="scientific">marine metagenome</name>
    <dbReference type="NCBI Taxonomy" id="408172"/>
    <lineage>
        <taxon>unclassified sequences</taxon>
        <taxon>metagenomes</taxon>
        <taxon>ecological metagenomes</taxon>
    </lineage>
</organism>
<sequence>EEEFPYRPTTPSAVYIERCDHFKKNPPKKDWDGVWTMTTK</sequence>
<dbReference type="EMBL" id="UINC01005481">
    <property type="protein sequence ID" value="SVA21600.1"/>
    <property type="molecule type" value="Genomic_DNA"/>
</dbReference>
<dbReference type="AlphaFoldDB" id="A0A381U028"/>
<evidence type="ECO:0000313" key="1">
    <source>
        <dbReference type="EMBL" id="SVA21600.1"/>
    </source>
</evidence>
<reference evidence="1" key="1">
    <citation type="submission" date="2018-05" db="EMBL/GenBank/DDBJ databases">
        <authorList>
            <person name="Lanie J.A."/>
            <person name="Ng W.-L."/>
            <person name="Kazmierczak K.M."/>
            <person name="Andrzejewski T.M."/>
            <person name="Davidsen T.M."/>
            <person name="Wayne K.J."/>
            <person name="Tettelin H."/>
            <person name="Glass J.I."/>
            <person name="Rusch D."/>
            <person name="Podicherti R."/>
            <person name="Tsui H.-C.T."/>
            <person name="Winkler M.E."/>
        </authorList>
    </citation>
    <scope>NUCLEOTIDE SEQUENCE</scope>
</reference>
<gene>
    <name evidence="1" type="ORF">METZ01_LOCUS74454</name>
</gene>